<organism evidence="2 3">
    <name type="scientific">Stephania yunnanensis</name>
    <dbReference type="NCBI Taxonomy" id="152371"/>
    <lineage>
        <taxon>Eukaryota</taxon>
        <taxon>Viridiplantae</taxon>
        <taxon>Streptophyta</taxon>
        <taxon>Embryophyta</taxon>
        <taxon>Tracheophyta</taxon>
        <taxon>Spermatophyta</taxon>
        <taxon>Magnoliopsida</taxon>
        <taxon>Ranunculales</taxon>
        <taxon>Menispermaceae</taxon>
        <taxon>Menispermoideae</taxon>
        <taxon>Cissampelideae</taxon>
        <taxon>Stephania</taxon>
    </lineage>
</organism>
<keyword evidence="3" id="KW-1185">Reference proteome</keyword>
<proteinExistence type="predicted"/>
<evidence type="ECO:0000256" key="1">
    <source>
        <dbReference type="SAM" id="Phobius"/>
    </source>
</evidence>
<keyword evidence="1" id="KW-0472">Membrane</keyword>
<feature type="transmembrane region" description="Helical" evidence="1">
    <location>
        <begin position="21"/>
        <end position="40"/>
    </location>
</feature>
<sequence length="56" mass="6249">MILVVFDISYSFISSISFPSILIYLTSLGLDTLSCMYLLLYCLESPETLFHAFGCG</sequence>
<accession>A0AAP0Q7A5</accession>
<reference evidence="2 3" key="1">
    <citation type="submission" date="2024-01" db="EMBL/GenBank/DDBJ databases">
        <title>Genome assemblies of Stephania.</title>
        <authorList>
            <person name="Yang L."/>
        </authorList>
    </citation>
    <scope>NUCLEOTIDE SEQUENCE [LARGE SCALE GENOMIC DNA]</scope>
    <source>
        <strain evidence="2">YNDBR</strain>
        <tissue evidence="2">Leaf</tissue>
    </source>
</reference>
<keyword evidence="1" id="KW-1133">Transmembrane helix</keyword>
<evidence type="ECO:0000313" key="2">
    <source>
        <dbReference type="EMBL" id="KAK9170155.1"/>
    </source>
</evidence>
<protein>
    <submittedName>
        <fullName evidence="2">Uncharacterized protein</fullName>
    </submittedName>
</protein>
<dbReference type="AlphaFoldDB" id="A0AAP0Q7A5"/>
<keyword evidence="1" id="KW-0812">Transmembrane</keyword>
<dbReference type="EMBL" id="JBBNAF010000001">
    <property type="protein sequence ID" value="KAK9170155.1"/>
    <property type="molecule type" value="Genomic_DNA"/>
</dbReference>
<comment type="caution">
    <text evidence="2">The sequence shown here is derived from an EMBL/GenBank/DDBJ whole genome shotgun (WGS) entry which is preliminary data.</text>
</comment>
<gene>
    <name evidence="2" type="ORF">Syun_002295</name>
</gene>
<evidence type="ECO:0000313" key="3">
    <source>
        <dbReference type="Proteomes" id="UP001420932"/>
    </source>
</evidence>
<dbReference type="Proteomes" id="UP001420932">
    <property type="component" value="Unassembled WGS sequence"/>
</dbReference>
<name>A0AAP0Q7A5_9MAGN</name>